<protein>
    <recommendedName>
        <fullName evidence="3">NodB homology domain-containing protein</fullName>
    </recommendedName>
</protein>
<dbReference type="GO" id="GO:0016810">
    <property type="term" value="F:hydrolase activity, acting on carbon-nitrogen (but not peptide) bonds"/>
    <property type="evidence" value="ECO:0007669"/>
    <property type="project" value="InterPro"/>
</dbReference>
<dbReference type="Pfam" id="PF13561">
    <property type="entry name" value="adh_short_C2"/>
    <property type="match status" value="1"/>
</dbReference>
<dbReference type="InterPro" id="IPR036291">
    <property type="entry name" value="NAD(P)-bd_dom_sf"/>
</dbReference>
<dbReference type="GO" id="GO:0005975">
    <property type="term" value="P:carbohydrate metabolic process"/>
    <property type="evidence" value="ECO:0007669"/>
    <property type="project" value="InterPro"/>
</dbReference>
<dbReference type="SUPFAM" id="SSF88713">
    <property type="entry name" value="Glycoside hydrolase/deacetylase"/>
    <property type="match status" value="1"/>
</dbReference>
<dbReference type="InterPro" id="IPR037950">
    <property type="entry name" value="PgdA-like"/>
</dbReference>
<feature type="region of interest" description="Disordered" evidence="2">
    <location>
        <begin position="268"/>
        <end position="296"/>
    </location>
</feature>
<organism evidence="4 5">
    <name type="scientific">Lophiotrema nucula</name>
    <dbReference type="NCBI Taxonomy" id="690887"/>
    <lineage>
        <taxon>Eukaryota</taxon>
        <taxon>Fungi</taxon>
        <taxon>Dikarya</taxon>
        <taxon>Ascomycota</taxon>
        <taxon>Pezizomycotina</taxon>
        <taxon>Dothideomycetes</taxon>
        <taxon>Pleosporomycetidae</taxon>
        <taxon>Pleosporales</taxon>
        <taxon>Lophiotremataceae</taxon>
        <taxon>Lophiotrema</taxon>
    </lineage>
</organism>
<dbReference type="InterPro" id="IPR002347">
    <property type="entry name" value="SDR_fam"/>
</dbReference>
<keyword evidence="1" id="KW-0521">NADP</keyword>
<sequence length="611" mass="67125">MGSFLKLEGLHVFVTGAAGGIGSAIVEEFLASGCKVSAHDRRSFPSPPQDANIHHVQGDISDESSISASIAQAVSHYGPINILCANAGITDESASWSIWDMPLDTWEKTYAINVRGTFLTIKHFLKSVENAQTESGKELQNVAVVVTGSECGVFGQAGHVEYASGKSALQYGLVKTVKNEIVRLNGKARINAVAPGWVDTKLIEGRLDDPKEMYREAQATVPLRKIAKPEDVARAAAFLASHRAAGHISGQCLSVDGGMEGRIVWSEDEIEKSTKTTESVSSAPTEVGEQSPTSTIQPLLSAPAKAKQKIKVLISVDFDAVSGWLGTGQHPDNNLADYSSGFFSAYVGVPRLLKLFKKLGIQDKVTWFVPMHSAESFPKEFQSILDSGCEIGLHGYCHEGAPQLTPTQERDVLTHCITLCTQLTGKKPTGYRAPLYQLRESTIALLEEHDFLYDSSLSHHDSQPYYLPNLPPIEAPKYSETAQAKDWMKPLPQPIAPTSKTLVEIPGNWYAEDMTPLQYWPHTPNSQGYVDARVIEQMWKDKFEWIRSEVDDLGEKDVMVFPLVLHPDTSGMAHVIGMIERMVKWLQGWGGEVEFATFESVAREWKGKNSV</sequence>
<dbReference type="Gene3D" id="3.20.20.370">
    <property type="entry name" value="Glycoside hydrolase/deacetylase"/>
    <property type="match status" value="1"/>
</dbReference>
<dbReference type="AlphaFoldDB" id="A0A6A5ZFD7"/>
<evidence type="ECO:0000313" key="4">
    <source>
        <dbReference type="EMBL" id="KAF2117824.1"/>
    </source>
</evidence>
<dbReference type="Gene3D" id="3.40.50.720">
    <property type="entry name" value="NAD(P)-binding Rossmann-like Domain"/>
    <property type="match status" value="1"/>
</dbReference>
<dbReference type="Pfam" id="PF01522">
    <property type="entry name" value="Polysacc_deac_1"/>
    <property type="match status" value="1"/>
</dbReference>
<gene>
    <name evidence="4" type="ORF">BDV96DRAFT_543087</name>
</gene>
<keyword evidence="5" id="KW-1185">Reference proteome</keyword>
<dbReference type="FunFam" id="3.40.50.720:FF:000084">
    <property type="entry name" value="Short-chain dehydrogenase reductase"/>
    <property type="match status" value="1"/>
</dbReference>
<feature type="domain" description="NodB homology" evidence="3">
    <location>
        <begin position="349"/>
        <end position="451"/>
    </location>
</feature>
<reference evidence="4" key="1">
    <citation type="journal article" date="2020" name="Stud. Mycol.">
        <title>101 Dothideomycetes genomes: a test case for predicting lifestyles and emergence of pathogens.</title>
        <authorList>
            <person name="Haridas S."/>
            <person name="Albert R."/>
            <person name="Binder M."/>
            <person name="Bloem J."/>
            <person name="Labutti K."/>
            <person name="Salamov A."/>
            <person name="Andreopoulos B."/>
            <person name="Baker S."/>
            <person name="Barry K."/>
            <person name="Bills G."/>
            <person name="Bluhm B."/>
            <person name="Cannon C."/>
            <person name="Castanera R."/>
            <person name="Culley D."/>
            <person name="Daum C."/>
            <person name="Ezra D."/>
            <person name="Gonzalez J."/>
            <person name="Henrissat B."/>
            <person name="Kuo A."/>
            <person name="Liang C."/>
            <person name="Lipzen A."/>
            <person name="Lutzoni F."/>
            <person name="Magnuson J."/>
            <person name="Mondo S."/>
            <person name="Nolan M."/>
            <person name="Ohm R."/>
            <person name="Pangilinan J."/>
            <person name="Park H.-J."/>
            <person name="Ramirez L."/>
            <person name="Alfaro M."/>
            <person name="Sun H."/>
            <person name="Tritt A."/>
            <person name="Yoshinaga Y."/>
            <person name="Zwiers L.-H."/>
            <person name="Turgeon B."/>
            <person name="Goodwin S."/>
            <person name="Spatafora J."/>
            <person name="Crous P."/>
            <person name="Grigoriev I."/>
        </authorList>
    </citation>
    <scope>NUCLEOTIDE SEQUENCE</scope>
    <source>
        <strain evidence="4">CBS 627.86</strain>
    </source>
</reference>
<evidence type="ECO:0000313" key="5">
    <source>
        <dbReference type="Proteomes" id="UP000799770"/>
    </source>
</evidence>
<dbReference type="EMBL" id="ML977318">
    <property type="protein sequence ID" value="KAF2117824.1"/>
    <property type="molecule type" value="Genomic_DNA"/>
</dbReference>
<evidence type="ECO:0000256" key="2">
    <source>
        <dbReference type="SAM" id="MobiDB-lite"/>
    </source>
</evidence>
<dbReference type="Proteomes" id="UP000799770">
    <property type="component" value="Unassembled WGS sequence"/>
</dbReference>
<dbReference type="OrthoDB" id="504708at2759"/>
<dbReference type="InterPro" id="IPR011330">
    <property type="entry name" value="Glyco_hydro/deAcase_b/a-brl"/>
</dbReference>
<evidence type="ECO:0000259" key="3">
    <source>
        <dbReference type="Pfam" id="PF01522"/>
    </source>
</evidence>
<dbReference type="CDD" id="cd05233">
    <property type="entry name" value="SDR_c"/>
    <property type="match status" value="1"/>
</dbReference>
<name>A0A6A5ZFD7_9PLEO</name>
<evidence type="ECO:0000256" key="1">
    <source>
        <dbReference type="ARBA" id="ARBA00022857"/>
    </source>
</evidence>
<dbReference type="PRINTS" id="PR00081">
    <property type="entry name" value="GDHRDH"/>
</dbReference>
<proteinExistence type="predicted"/>
<dbReference type="SUPFAM" id="SSF51735">
    <property type="entry name" value="NAD(P)-binding Rossmann-fold domains"/>
    <property type="match status" value="1"/>
</dbReference>
<dbReference type="PANTHER" id="PTHR47561:SF2">
    <property type="entry name" value="HYPOTHETICAL POLYSACCHARIDE DEACETYLASE (EUROFUNG)"/>
    <property type="match status" value="1"/>
</dbReference>
<accession>A0A6A5ZFD7</accession>
<dbReference type="CDD" id="cd10938">
    <property type="entry name" value="CE4_HpPgdA_like"/>
    <property type="match status" value="1"/>
</dbReference>
<dbReference type="PANTHER" id="PTHR47561">
    <property type="entry name" value="POLYSACCHARIDE DEACETYLASE FAMILY PROTEIN (AFU_ORTHOLOGUE AFUA_6G05030)"/>
    <property type="match status" value="1"/>
</dbReference>
<dbReference type="InterPro" id="IPR002509">
    <property type="entry name" value="NODB_dom"/>
</dbReference>